<accession>A0A4R8VHJ7</accession>
<dbReference type="PIRSF" id="PIRSF000429">
    <property type="entry name" value="Ac-CoA_Ac_transf"/>
    <property type="match status" value="1"/>
</dbReference>
<comment type="caution">
    <text evidence="11">The sequence shown here is derived from an EMBL/GenBank/DDBJ whole genome shotgun (WGS) entry which is preliminary data.</text>
</comment>
<reference evidence="11 12" key="1">
    <citation type="submission" date="2019-03" db="EMBL/GenBank/DDBJ databases">
        <title>Genomics of glacier-inhabiting Cryobacterium strains.</title>
        <authorList>
            <person name="Liu Q."/>
            <person name="Xin Y.-H."/>
        </authorList>
    </citation>
    <scope>NUCLEOTIDE SEQUENCE [LARGE SCALE GENOMIC DNA]</scope>
    <source>
        <strain evidence="11 12">CGMCC 1.10440</strain>
    </source>
</reference>
<dbReference type="GO" id="GO:0003985">
    <property type="term" value="F:acetyl-CoA C-acetyltransferase activity"/>
    <property type="evidence" value="ECO:0007669"/>
    <property type="project" value="UniProtKB-EC"/>
</dbReference>
<evidence type="ECO:0000256" key="7">
    <source>
        <dbReference type="PIRSR" id="PIRSR000429-1"/>
    </source>
</evidence>
<dbReference type="RefSeq" id="WP_104094492.1">
    <property type="nucleotide sequence ID" value="NZ_JACHBP010000001.1"/>
</dbReference>
<dbReference type="CDD" id="cd00751">
    <property type="entry name" value="thiolase"/>
    <property type="match status" value="1"/>
</dbReference>
<sequence length="392" mass="40014">MNQRDVVILAGARTPLGRLNGALSSLTAVELGAAALRAAIERSGVDVADIDAVIFGQVLQAGLGQGPARQTSIAAGIGWDVPAVTINKLCLSGLTAVIDAARIIRTGEAEVVAVGGQESMSNAPHLLMGSRKGWQYGSIEALDHMAYDGLTDAFDHDSMGLSTERHNLPLGISRSDQDKVAAASHQRAAAAAELLAEEIVPVTIHGRKGDTVVAADEGIRADSTLESLSTLKPAFNPEGTITAGNSSQISDGAAALIVASRDYAEAHGLEWLALVGAAGQVAGPDNSLHAQPARAISAALERGGWETGDLDFVEINEAFAAVSVHSSRALGLSNDIVNVHGGAIALGHPIGASGARLALHAAYELKRRGTGRAAVSLCGGGGQGEALLLSRP</sequence>
<evidence type="ECO:0000259" key="10">
    <source>
        <dbReference type="Pfam" id="PF02803"/>
    </source>
</evidence>
<dbReference type="InterPro" id="IPR016039">
    <property type="entry name" value="Thiolase-like"/>
</dbReference>
<dbReference type="EC" id="2.3.1.9" evidence="2"/>
<dbReference type="PANTHER" id="PTHR18919:SF107">
    <property type="entry name" value="ACETYL-COA ACETYLTRANSFERASE, CYTOSOLIC"/>
    <property type="match status" value="1"/>
</dbReference>
<dbReference type="Proteomes" id="UP000298488">
    <property type="component" value="Unassembled WGS sequence"/>
</dbReference>
<feature type="active site" description="Acyl-thioester intermediate" evidence="7">
    <location>
        <position position="90"/>
    </location>
</feature>
<evidence type="ECO:0000313" key="12">
    <source>
        <dbReference type="Proteomes" id="UP000298488"/>
    </source>
</evidence>
<keyword evidence="12" id="KW-1185">Reference proteome</keyword>
<dbReference type="Gene3D" id="3.40.47.10">
    <property type="match status" value="2"/>
</dbReference>
<dbReference type="InterPro" id="IPR020617">
    <property type="entry name" value="Thiolase_C"/>
</dbReference>
<evidence type="ECO:0000256" key="6">
    <source>
        <dbReference type="ARBA" id="ARBA00040529"/>
    </source>
</evidence>
<dbReference type="PROSITE" id="PS00737">
    <property type="entry name" value="THIOLASE_2"/>
    <property type="match status" value="1"/>
</dbReference>
<dbReference type="NCBIfam" id="TIGR01930">
    <property type="entry name" value="AcCoA-C-Actrans"/>
    <property type="match status" value="1"/>
</dbReference>
<proteinExistence type="inferred from homology"/>
<dbReference type="InterPro" id="IPR020610">
    <property type="entry name" value="Thiolase_AS"/>
</dbReference>
<dbReference type="PROSITE" id="PS00099">
    <property type="entry name" value="THIOLASE_3"/>
    <property type="match status" value="1"/>
</dbReference>
<feature type="active site" description="Proton acceptor" evidence="7">
    <location>
        <position position="378"/>
    </location>
</feature>
<dbReference type="EMBL" id="SOFI01000001">
    <property type="protein sequence ID" value="TFB81367.1"/>
    <property type="molecule type" value="Genomic_DNA"/>
</dbReference>
<feature type="domain" description="Thiolase C-terminal" evidence="10">
    <location>
        <begin position="270"/>
        <end position="390"/>
    </location>
</feature>
<dbReference type="OrthoDB" id="1402717at2"/>
<evidence type="ECO:0000256" key="1">
    <source>
        <dbReference type="ARBA" id="ARBA00010982"/>
    </source>
</evidence>
<evidence type="ECO:0000256" key="4">
    <source>
        <dbReference type="ARBA" id="ARBA00023315"/>
    </source>
</evidence>
<dbReference type="Pfam" id="PF02803">
    <property type="entry name" value="Thiolase_C"/>
    <property type="match status" value="1"/>
</dbReference>
<evidence type="ECO:0000313" key="11">
    <source>
        <dbReference type="EMBL" id="TFB81367.1"/>
    </source>
</evidence>
<dbReference type="Pfam" id="PF00108">
    <property type="entry name" value="Thiolase_N"/>
    <property type="match status" value="1"/>
</dbReference>
<organism evidence="11 12">
    <name type="scientific">Terrimesophilobacter mesophilus</name>
    <dbReference type="NCBI Taxonomy" id="433647"/>
    <lineage>
        <taxon>Bacteria</taxon>
        <taxon>Bacillati</taxon>
        <taxon>Actinomycetota</taxon>
        <taxon>Actinomycetes</taxon>
        <taxon>Micrococcales</taxon>
        <taxon>Microbacteriaceae</taxon>
        <taxon>Terrimesophilobacter</taxon>
    </lineage>
</organism>
<dbReference type="InterPro" id="IPR020616">
    <property type="entry name" value="Thiolase_N"/>
</dbReference>
<name>A0A4R8VHJ7_9MICO</name>
<feature type="active site" description="Proton acceptor" evidence="7">
    <location>
        <position position="348"/>
    </location>
</feature>
<evidence type="ECO:0000256" key="5">
    <source>
        <dbReference type="ARBA" id="ARBA00030755"/>
    </source>
</evidence>
<evidence type="ECO:0000256" key="2">
    <source>
        <dbReference type="ARBA" id="ARBA00012705"/>
    </source>
</evidence>
<keyword evidence="3 8" id="KW-0808">Transferase</keyword>
<dbReference type="InterPro" id="IPR020615">
    <property type="entry name" value="Thiolase_acyl_enz_int_AS"/>
</dbReference>
<dbReference type="PROSITE" id="PS00098">
    <property type="entry name" value="THIOLASE_1"/>
    <property type="match status" value="1"/>
</dbReference>
<dbReference type="InterPro" id="IPR002155">
    <property type="entry name" value="Thiolase"/>
</dbReference>
<dbReference type="PANTHER" id="PTHR18919">
    <property type="entry name" value="ACETYL-COA C-ACYLTRANSFERASE"/>
    <property type="match status" value="1"/>
</dbReference>
<dbReference type="AlphaFoldDB" id="A0A4R8VHJ7"/>
<dbReference type="SUPFAM" id="SSF53901">
    <property type="entry name" value="Thiolase-like"/>
    <property type="match status" value="2"/>
</dbReference>
<protein>
    <recommendedName>
        <fullName evidence="6">Probable acetyl-CoA acetyltransferase</fullName>
        <ecNumber evidence="2">2.3.1.9</ecNumber>
    </recommendedName>
    <alternativeName>
        <fullName evidence="5">Acetoacetyl-CoA thiolase</fullName>
    </alternativeName>
</protein>
<dbReference type="InterPro" id="IPR020613">
    <property type="entry name" value="Thiolase_CS"/>
</dbReference>
<keyword evidence="4 8" id="KW-0012">Acyltransferase</keyword>
<evidence type="ECO:0000256" key="8">
    <source>
        <dbReference type="RuleBase" id="RU003557"/>
    </source>
</evidence>
<gene>
    <name evidence="11" type="ORF">E3N84_00040</name>
</gene>
<evidence type="ECO:0000256" key="3">
    <source>
        <dbReference type="ARBA" id="ARBA00022679"/>
    </source>
</evidence>
<feature type="domain" description="Thiolase N-terminal" evidence="9">
    <location>
        <begin position="6"/>
        <end position="261"/>
    </location>
</feature>
<comment type="similarity">
    <text evidence="1 8">Belongs to the thiolase-like superfamily. Thiolase family.</text>
</comment>
<evidence type="ECO:0000259" key="9">
    <source>
        <dbReference type="Pfam" id="PF00108"/>
    </source>
</evidence>